<dbReference type="AlphaFoldDB" id="A0A9D1S4G2"/>
<name>A0A9D1S4G2_9FIRM</name>
<reference evidence="2" key="2">
    <citation type="journal article" date="2021" name="PeerJ">
        <title>Extensive microbial diversity within the chicken gut microbiome revealed by metagenomics and culture.</title>
        <authorList>
            <person name="Gilroy R."/>
            <person name="Ravi A."/>
            <person name="Getino M."/>
            <person name="Pursley I."/>
            <person name="Horton D.L."/>
            <person name="Alikhan N.F."/>
            <person name="Baker D."/>
            <person name="Gharbi K."/>
            <person name="Hall N."/>
            <person name="Watson M."/>
            <person name="Adriaenssens E.M."/>
            <person name="Foster-Nyarko E."/>
            <person name="Jarju S."/>
            <person name="Secka A."/>
            <person name="Antonio M."/>
            <person name="Oren A."/>
            <person name="Chaudhuri R.R."/>
            <person name="La Ragione R."/>
            <person name="Hildebrand F."/>
            <person name="Pallen M.J."/>
        </authorList>
    </citation>
    <scope>NUCLEOTIDE SEQUENCE</scope>
    <source>
        <strain evidence="2">ChiSxjej2B14-8506</strain>
    </source>
</reference>
<reference evidence="2" key="1">
    <citation type="submission" date="2020-10" db="EMBL/GenBank/DDBJ databases">
        <authorList>
            <person name="Gilroy R."/>
        </authorList>
    </citation>
    <scope>NUCLEOTIDE SEQUENCE</scope>
    <source>
        <strain evidence="2">ChiSxjej2B14-8506</strain>
    </source>
</reference>
<feature type="region of interest" description="Disordered" evidence="1">
    <location>
        <begin position="283"/>
        <end position="306"/>
    </location>
</feature>
<evidence type="ECO:0000313" key="3">
    <source>
        <dbReference type="Proteomes" id="UP000824123"/>
    </source>
</evidence>
<dbReference type="EMBL" id="DVNK01000039">
    <property type="protein sequence ID" value="HIU46924.1"/>
    <property type="molecule type" value="Genomic_DNA"/>
</dbReference>
<evidence type="ECO:0000313" key="2">
    <source>
        <dbReference type="EMBL" id="HIU46924.1"/>
    </source>
</evidence>
<dbReference type="InterPro" id="IPR014998">
    <property type="entry name" value="DUF1848"/>
</dbReference>
<protein>
    <submittedName>
        <fullName evidence="2">DUF1848 domain-containing protein</fullName>
    </submittedName>
</protein>
<organism evidence="2 3">
    <name type="scientific">Candidatus Fimadaptatus faecigallinarum</name>
    <dbReference type="NCBI Taxonomy" id="2840814"/>
    <lineage>
        <taxon>Bacteria</taxon>
        <taxon>Bacillati</taxon>
        <taxon>Bacillota</taxon>
        <taxon>Clostridia</taxon>
        <taxon>Eubacteriales</taxon>
        <taxon>Candidatus Fimadaptatus</taxon>
    </lineage>
</organism>
<dbReference type="Proteomes" id="UP000824123">
    <property type="component" value="Unassembled WGS sequence"/>
</dbReference>
<proteinExistence type="predicted"/>
<evidence type="ECO:0000256" key="1">
    <source>
        <dbReference type="SAM" id="MobiDB-lite"/>
    </source>
</evidence>
<sequence length="306" mass="34173">MIVSASRRTDIPAFYGEWFMNRLRAGYAVARNPMNPRQLRRVSLRPGDVDACVFWSKDFRPLLAHIGEIRDAFPIAVHHTLTPYSAPLEPRLTDKRAIVEGMCTLSRTIGPDCLVWRYDPIVLSDALTPEWHIRAFERACGLLGGATRRCVISFVQLYPRVRRTMERLCRLPSPDEMRALAGELAQVARAHDIVLTSCCAPEELDLTGVKREACISAALIHAATGHAPNPRRDPGQRKGCLCLPSVDIGAYHCCPHMCAYCYANWSAAAVERNFARHDPLGEELLPPVEPPRQDLIDKGACPPERS</sequence>
<gene>
    <name evidence="2" type="ORF">IAC59_06665</name>
</gene>
<comment type="caution">
    <text evidence="2">The sequence shown here is derived from an EMBL/GenBank/DDBJ whole genome shotgun (WGS) entry which is preliminary data.</text>
</comment>
<accession>A0A9D1S4G2</accession>
<dbReference type="Pfam" id="PF08902">
    <property type="entry name" value="DUF1848"/>
    <property type="match status" value="1"/>
</dbReference>